<name>A0A0B0H8H1_SOVGS</name>
<evidence type="ECO:0000313" key="1">
    <source>
        <dbReference type="EMBL" id="KHF26473.1"/>
    </source>
</evidence>
<dbReference type="EMBL" id="JRAA01000001">
    <property type="protein sequence ID" value="KHF26473.1"/>
    <property type="molecule type" value="Genomic_DNA"/>
</dbReference>
<accession>A0A0B0H8H1</accession>
<sequence>MNIKKRNLFVALLLLVAGIVMGYTFAMYQKGEMANIYTDKLPGCW</sequence>
<keyword evidence="2" id="KW-1185">Reference proteome</keyword>
<evidence type="ECO:0000313" key="2">
    <source>
        <dbReference type="Proteomes" id="UP000030856"/>
    </source>
</evidence>
<dbReference type="AlphaFoldDB" id="A0A0B0H8H1"/>
<gene>
    <name evidence="1" type="ORF">JV46_17080</name>
</gene>
<dbReference type="Proteomes" id="UP000030856">
    <property type="component" value="Unassembled WGS sequence"/>
</dbReference>
<dbReference type="RefSeq" id="WP_195910463.1">
    <property type="nucleotide sequence ID" value="NZ_MPQQ01000004.1"/>
</dbReference>
<comment type="caution">
    <text evidence="1">The sequence shown here is derived from an EMBL/GenBank/DDBJ whole genome shotgun (WGS) entry which is preliminary data.</text>
</comment>
<organism evidence="1 2">
    <name type="scientific">Solemya velum gill symbiont</name>
    <dbReference type="NCBI Taxonomy" id="2340"/>
    <lineage>
        <taxon>Bacteria</taxon>
        <taxon>Pseudomonadati</taxon>
        <taxon>Pseudomonadota</taxon>
        <taxon>Gammaproteobacteria</taxon>
        <taxon>sulfur-oxidizing symbionts</taxon>
    </lineage>
</organism>
<protein>
    <submittedName>
        <fullName evidence="1">Uncharacterized protein</fullName>
    </submittedName>
</protein>
<proteinExistence type="predicted"/>
<reference evidence="1 2" key="1">
    <citation type="journal article" date="2014" name="BMC Genomics">
        <title>The genome of the intracellular bacterium of the coastal bivalve, Solemya velum: a blueprint for thriving in and out of symbiosis.</title>
        <authorList>
            <person name="Dmytrenko O."/>
            <person name="Russell S.L."/>
            <person name="Loo W.T."/>
            <person name="Fontanez K.M."/>
            <person name="Liao L."/>
            <person name="Roeselers G."/>
            <person name="Sharma R."/>
            <person name="Stewart F.J."/>
            <person name="Newton I.L."/>
            <person name="Woyke T."/>
            <person name="Wu D."/>
            <person name="Lang J.M."/>
            <person name="Eisen J.A."/>
            <person name="Cavanaugh C.M."/>
        </authorList>
    </citation>
    <scope>NUCLEOTIDE SEQUENCE [LARGE SCALE GENOMIC DNA]</scope>
    <source>
        <strain evidence="1 2">WH</strain>
    </source>
</reference>